<feature type="region of interest" description="Disordered" evidence="1">
    <location>
        <begin position="116"/>
        <end position="140"/>
    </location>
</feature>
<gene>
    <name evidence="2" type="ORF">P167DRAFT_542246</name>
</gene>
<dbReference type="AlphaFoldDB" id="A0A3N4L3W9"/>
<feature type="compositionally biased region" description="Polar residues" evidence="1">
    <location>
        <begin position="120"/>
        <end position="136"/>
    </location>
</feature>
<dbReference type="InParanoid" id="A0A3N4L3W9"/>
<reference evidence="2 3" key="1">
    <citation type="journal article" date="2018" name="Nat. Ecol. Evol.">
        <title>Pezizomycetes genomes reveal the molecular basis of ectomycorrhizal truffle lifestyle.</title>
        <authorList>
            <person name="Murat C."/>
            <person name="Payen T."/>
            <person name="Noel B."/>
            <person name="Kuo A."/>
            <person name="Morin E."/>
            <person name="Chen J."/>
            <person name="Kohler A."/>
            <person name="Krizsan K."/>
            <person name="Balestrini R."/>
            <person name="Da Silva C."/>
            <person name="Montanini B."/>
            <person name="Hainaut M."/>
            <person name="Levati E."/>
            <person name="Barry K.W."/>
            <person name="Belfiori B."/>
            <person name="Cichocki N."/>
            <person name="Clum A."/>
            <person name="Dockter R.B."/>
            <person name="Fauchery L."/>
            <person name="Guy J."/>
            <person name="Iotti M."/>
            <person name="Le Tacon F."/>
            <person name="Lindquist E.A."/>
            <person name="Lipzen A."/>
            <person name="Malagnac F."/>
            <person name="Mello A."/>
            <person name="Molinier V."/>
            <person name="Miyauchi S."/>
            <person name="Poulain J."/>
            <person name="Riccioni C."/>
            <person name="Rubini A."/>
            <person name="Sitrit Y."/>
            <person name="Splivallo R."/>
            <person name="Traeger S."/>
            <person name="Wang M."/>
            <person name="Zifcakova L."/>
            <person name="Wipf D."/>
            <person name="Zambonelli A."/>
            <person name="Paolocci F."/>
            <person name="Nowrousian M."/>
            <person name="Ottonello S."/>
            <person name="Baldrian P."/>
            <person name="Spatafora J.W."/>
            <person name="Henrissat B."/>
            <person name="Nagy L.G."/>
            <person name="Aury J.M."/>
            <person name="Wincker P."/>
            <person name="Grigoriev I.V."/>
            <person name="Bonfante P."/>
            <person name="Martin F.M."/>
        </authorList>
    </citation>
    <scope>NUCLEOTIDE SEQUENCE [LARGE SCALE GENOMIC DNA]</scope>
    <source>
        <strain evidence="2 3">CCBAS932</strain>
    </source>
</reference>
<dbReference type="EMBL" id="ML119109">
    <property type="protein sequence ID" value="RPB16458.1"/>
    <property type="molecule type" value="Genomic_DNA"/>
</dbReference>
<evidence type="ECO:0008006" key="4">
    <source>
        <dbReference type="Google" id="ProtNLM"/>
    </source>
</evidence>
<feature type="region of interest" description="Disordered" evidence="1">
    <location>
        <begin position="47"/>
        <end position="74"/>
    </location>
</feature>
<proteinExistence type="predicted"/>
<keyword evidence="3" id="KW-1185">Reference proteome</keyword>
<dbReference type="InterPro" id="IPR032675">
    <property type="entry name" value="LRR_dom_sf"/>
</dbReference>
<evidence type="ECO:0000313" key="2">
    <source>
        <dbReference type="EMBL" id="RPB16458.1"/>
    </source>
</evidence>
<accession>A0A3N4L3W9</accession>
<dbReference type="OrthoDB" id="5284003at2759"/>
<protein>
    <recommendedName>
        <fullName evidence="4">F-box domain-containing protein</fullName>
    </recommendedName>
</protein>
<dbReference type="Proteomes" id="UP000277580">
    <property type="component" value="Unassembled WGS sequence"/>
</dbReference>
<organism evidence="2 3">
    <name type="scientific">Morchella conica CCBAS932</name>
    <dbReference type="NCBI Taxonomy" id="1392247"/>
    <lineage>
        <taxon>Eukaryota</taxon>
        <taxon>Fungi</taxon>
        <taxon>Dikarya</taxon>
        <taxon>Ascomycota</taxon>
        <taxon>Pezizomycotina</taxon>
        <taxon>Pezizomycetes</taxon>
        <taxon>Pezizales</taxon>
        <taxon>Morchellaceae</taxon>
        <taxon>Morchella</taxon>
    </lineage>
</organism>
<evidence type="ECO:0000313" key="3">
    <source>
        <dbReference type="Proteomes" id="UP000277580"/>
    </source>
</evidence>
<sequence length="659" mass="74648">MSEHVGEIGKPPVEIVPEEIKQEATTDTYPSLSRSEFVLIPSSEIQAGLEDTTDRASGPELIAPLPQDGEPGDVSMNGRRNTEDIVSSVTQVLSDAPNPLAAQTEVFPTTAEKKEVSAMGEQNDTNKASKTGGSTRKNIDDMPREISDRILQEIRRPSDLASLCLTSKKMKSLAAPRLYKNIELRVTQGTMFTPRLLHCLIIPEQRNLVHCRKINIYGEFKREIVEDYERTNSATEHMYGMCLLLRDVLRKIPRDQLQGFLWYPDASPHSMILEHLRRYQTKIEDVRIFMPLFNPDYRTLLNIGDCAALSTLHVGNIRTASHLIQVNKLLEKCSKINSLRLEIESSVVLQDRQNLLIPDILMLPDTKHKPSYVRLAYFPIAEIPQTLNSYISLDHLTSLVLISCENDKELLRAIVTSDKKTKLTMFELVTSTPEDIPEFLSSLQGTLKHLHVFFKEMDAGFSNEFIDSIISHKNSLETLILDGRFQTTNTAVAPSKDHLRSLKKLDRLEELAFSPEHYGTEAEIRALHALLPSSLRALNCRINFNDELDLPHWANGYALNFITACIKSYSRPPNTDEWGASFGIGEFDDYPAITSKGFNPKQLEIFALGDGSDTKQMIYTVEIVKDRHNAERPLAVEITRDEADYVCEKLPQFLHFRHY</sequence>
<evidence type="ECO:0000256" key="1">
    <source>
        <dbReference type="SAM" id="MobiDB-lite"/>
    </source>
</evidence>
<name>A0A3N4L3W9_9PEZI</name>
<dbReference type="Gene3D" id="3.80.10.10">
    <property type="entry name" value="Ribonuclease Inhibitor"/>
    <property type="match status" value="1"/>
</dbReference>